<dbReference type="HOGENOM" id="CLU_030994_0_0_1"/>
<dbReference type="AlphaFoldDB" id="F0X937"/>
<proteinExistence type="predicted"/>
<dbReference type="EMBL" id="GL629735">
    <property type="protein sequence ID" value="EFX06142.1"/>
    <property type="molecule type" value="Genomic_DNA"/>
</dbReference>
<evidence type="ECO:0000313" key="3">
    <source>
        <dbReference type="Proteomes" id="UP000007796"/>
    </source>
</evidence>
<feature type="region of interest" description="Disordered" evidence="1">
    <location>
        <begin position="290"/>
        <end position="310"/>
    </location>
</feature>
<gene>
    <name evidence="2" type="ORF">CMQ_4211</name>
</gene>
<protein>
    <submittedName>
        <fullName evidence="2">Uncharacterized protein</fullName>
    </submittedName>
</protein>
<name>F0X937_GROCL</name>
<dbReference type="RefSeq" id="XP_014175624.1">
    <property type="nucleotide sequence ID" value="XM_014320149.1"/>
</dbReference>
<dbReference type="InParanoid" id="F0X937"/>
<reference evidence="2 3" key="1">
    <citation type="journal article" date="2011" name="Proc. Natl. Acad. Sci. U.S.A.">
        <title>Genome and transcriptome analyses of the mountain pine beetle-fungal symbiont Grosmannia clavigera, a lodgepole pine pathogen.</title>
        <authorList>
            <person name="DiGuistini S."/>
            <person name="Wang Y."/>
            <person name="Liao N.Y."/>
            <person name="Taylor G."/>
            <person name="Tanguay P."/>
            <person name="Feau N."/>
            <person name="Henrissat B."/>
            <person name="Chan S.K."/>
            <person name="Hesse-Orce U."/>
            <person name="Alamouti S.M."/>
            <person name="Tsui C.K.M."/>
            <person name="Docking R.T."/>
            <person name="Levasseur A."/>
            <person name="Haridas S."/>
            <person name="Robertson G."/>
            <person name="Birol I."/>
            <person name="Holt R.A."/>
            <person name="Marra M.A."/>
            <person name="Hamelin R.C."/>
            <person name="Hirst M."/>
            <person name="Jones S.J.M."/>
            <person name="Bohlmann J."/>
            <person name="Breuil C."/>
        </authorList>
    </citation>
    <scope>NUCLEOTIDE SEQUENCE [LARGE SCALE GENOMIC DNA]</scope>
    <source>
        <strain evidence="3">kw1407 / UAMH 11150</strain>
    </source>
</reference>
<organism evidence="3">
    <name type="scientific">Grosmannia clavigera (strain kw1407 / UAMH 11150)</name>
    <name type="common">Blue stain fungus</name>
    <name type="synonym">Graphiocladiella clavigera</name>
    <dbReference type="NCBI Taxonomy" id="655863"/>
    <lineage>
        <taxon>Eukaryota</taxon>
        <taxon>Fungi</taxon>
        <taxon>Dikarya</taxon>
        <taxon>Ascomycota</taxon>
        <taxon>Pezizomycotina</taxon>
        <taxon>Sordariomycetes</taxon>
        <taxon>Sordariomycetidae</taxon>
        <taxon>Ophiostomatales</taxon>
        <taxon>Ophiostomataceae</taxon>
        <taxon>Leptographium</taxon>
    </lineage>
</organism>
<dbReference type="OrthoDB" id="4150019at2759"/>
<dbReference type="Proteomes" id="UP000007796">
    <property type="component" value="Unassembled WGS sequence"/>
</dbReference>
<dbReference type="GeneID" id="25977398"/>
<dbReference type="STRING" id="655863.F0X937"/>
<sequence>MTDIMSLQYPPPPNGTNIALQQPGYLPAEYSSIHSPTGLVQDTNMPPKGRHDPITKNLNMRLAKSLSTPASLKSAAVQQQVSLSQDQNALSLAAEKRRNKLGYHRTSVACVSLTSSVGRAFEYSNSGMPNWMSADVSPNSAKPGDLGTPWRPYPQESPTTPVFTSYTQHTTAPSATWAQHPEPAAREDMWYPTPTPRSLSFGTESVVGNHAQYPPISQMTSGLPTRPFDRKSGSMPEIYHSSINTAGTSLDTVSLSAGTEGTQSYDGWQPYSYGKPNDSSDAYVGWGGEQATSSATETHATSSNVYYTGR</sequence>
<accession>F0X937</accession>
<dbReference type="eggNOG" id="ENOG502S404">
    <property type="taxonomic scope" value="Eukaryota"/>
</dbReference>
<evidence type="ECO:0000256" key="1">
    <source>
        <dbReference type="SAM" id="MobiDB-lite"/>
    </source>
</evidence>
<keyword evidence="3" id="KW-1185">Reference proteome</keyword>
<feature type="compositionally biased region" description="Low complexity" evidence="1">
    <location>
        <begin position="291"/>
        <end position="303"/>
    </location>
</feature>
<evidence type="ECO:0000313" key="2">
    <source>
        <dbReference type="EMBL" id="EFX06142.1"/>
    </source>
</evidence>